<dbReference type="KEGG" id="eus:EUTSA_v10028328mg"/>
<proteinExistence type="predicted"/>
<dbReference type="Gramene" id="ESQ46828">
    <property type="protein sequence ID" value="ESQ46828"/>
    <property type="gene ID" value="EUTSA_v10028328mg"/>
</dbReference>
<dbReference type="AlphaFoldDB" id="V4M3K7"/>
<evidence type="ECO:0000313" key="2">
    <source>
        <dbReference type="Proteomes" id="UP000030689"/>
    </source>
</evidence>
<dbReference type="InterPro" id="IPR006462">
    <property type="entry name" value="MS5"/>
</dbReference>
<keyword evidence="2" id="KW-1185">Reference proteome</keyword>
<evidence type="ECO:0000313" key="1">
    <source>
        <dbReference type="EMBL" id="ESQ46828.1"/>
    </source>
</evidence>
<dbReference type="Proteomes" id="UP000030689">
    <property type="component" value="Unassembled WGS sequence"/>
</dbReference>
<dbReference type="STRING" id="72664.V4M3K7"/>
<dbReference type="OMA" id="YDATLYI"/>
<name>V4M3K7_EUTSA</name>
<protein>
    <submittedName>
        <fullName evidence="1">Uncharacterized protein</fullName>
    </submittedName>
</protein>
<organism evidence="1 2">
    <name type="scientific">Eutrema salsugineum</name>
    <name type="common">Saltwater cress</name>
    <name type="synonym">Sisymbrium salsugineum</name>
    <dbReference type="NCBI Taxonomy" id="72664"/>
    <lineage>
        <taxon>Eukaryota</taxon>
        <taxon>Viridiplantae</taxon>
        <taxon>Streptophyta</taxon>
        <taxon>Embryophyta</taxon>
        <taxon>Tracheophyta</taxon>
        <taxon>Spermatophyta</taxon>
        <taxon>Magnoliopsida</taxon>
        <taxon>eudicotyledons</taxon>
        <taxon>Gunneridae</taxon>
        <taxon>Pentapetalae</taxon>
        <taxon>rosids</taxon>
        <taxon>malvids</taxon>
        <taxon>Brassicales</taxon>
        <taxon>Brassicaceae</taxon>
        <taxon>Eutremeae</taxon>
        <taxon>Eutrema</taxon>
    </lineage>
</organism>
<dbReference type="EMBL" id="KI517416">
    <property type="protein sequence ID" value="ESQ46828.1"/>
    <property type="molecule type" value="Genomic_DNA"/>
</dbReference>
<accession>V4M3K7</accession>
<feature type="non-terminal residue" evidence="1">
    <location>
        <position position="1"/>
    </location>
</feature>
<gene>
    <name evidence="1" type="ORF">EUTSA_v10028328mg</name>
</gene>
<dbReference type="Pfam" id="PF04776">
    <property type="entry name" value="protein_MS5"/>
    <property type="match status" value="1"/>
</dbReference>
<reference evidence="1 2" key="1">
    <citation type="journal article" date="2013" name="Front. Plant Sci.">
        <title>The Reference Genome of the Halophytic Plant Eutrema salsugineum.</title>
        <authorList>
            <person name="Yang R."/>
            <person name="Jarvis D.E."/>
            <person name="Chen H."/>
            <person name="Beilstein M.A."/>
            <person name="Grimwood J."/>
            <person name="Jenkins J."/>
            <person name="Shu S."/>
            <person name="Prochnik S."/>
            <person name="Xin M."/>
            <person name="Ma C."/>
            <person name="Schmutz J."/>
            <person name="Wing R.A."/>
            <person name="Mitchell-Olds T."/>
            <person name="Schumaker K.S."/>
            <person name="Wang X."/>
        </authorList>
    </citation>
    <scope>NUCLEOTIDE SEQUENCE [LARGE SCALE GENOMIC DNA]</scope>
</reference>
<sequence>LESPPDFNPFKRFYVLKKSEVQDNDWIRLYLELAVATTNRSYEDHRHDLSKLKIIKVAIKTTPQDLEPHEILGAYDATLYIRYKDSCEGKVVDRIAIVRRYLREKLAILGSIHSSDTIIPKKEE</sequence>